<evidence type="ECO:0000259" key="8">
    <source>
        <dbReference type="PROSITE" id="PS50949"/>
    </source>
</evidence>
<dbReference type="InterPro" id="IPR036390">
    <property type="entry name" value="WH_DNA-bd_sf"/>
</dbReference>
<dbReference type="Proteomes" id="UP001229346">
    <property type="component" value="Unassembled WGS sequence"/>
</dbReference>
<evidence type="ECO:0000256" key="1">
    <source>
        <dbReference type="ARBA" id="ARBA00001933"/>
    </source>
</evidence>
<dbReference type="PANTHER" id="PTHR46577:SF1">
    <property type="entry name" value="HTH-TYPE TRANSCRIPTIONAL REGULATORY PROTEIN GABR"/>
    <property type="match status" value="1"/>
</dbReference>
<evidence type="ECO:0000256" key="5">
    <source>
        <dbReference type="ARBA" id="ARBA00023015"/>
    </source>
</evidence>
<comment type="caution">
    <text evidence="9">The sequence shown here is derived from an EMBL/GenBank/DDBJ whole genome shotgun (WGS) entry which is preliminary data.</text>
</comment>
<evidence type="ECO:0000256" key="6">
    <source>
        <dbReference type="ARBA" id="ARBA00023125"/>
    </source>
</evidence>
<organism evidence="9 10">
    <name type="scientific">Paenibacillus harenae</name>
    <dbReference type="NCBI Taxonomy" id="306543"/>
    <lineage>
        <taxon>Bacteria</taxon>
        <taxon>Bacillati</taxon>
        <taxon>Bacillota</taxon>
        <taxon>Bacilli</taxon>
        <taxon>Bacillales</taxon>
        <taxon>Paenibacillaceae</taxon>
        <taxon>Paenibacillus</taxon>
    </lineage>
</organism>
<dbReference type="InterPro" id="IPR004839">
    <property type="entry name" value="Aminotransferase_I/II_large"/>
</dbReference>
<dbReference type="InterPro" id="IPR015424">
    <property type="entry name" value="PyrdxlP-dep_Trfase"/>
</dbReference>
<dbReference type="PRINTS" id="PR00035">
    <property type="entry name" value="HTHGNTR"/>
</dbReference>
<keyword evidence="3 9" id="KW-0032">Aminotransferase</keyword>
<dbReference type="EMBL" id="JAUSSU010000004">
    <property type="protein sequence ID" value="MDQ0112824.1"/>
    <property type="molecule type" value="Genomic_DNA"/>
</dbReference>
<dbReference type="PANTHER" id="PTHR46577">
    <property type="entry name" value="HTH-TYPE TRANSCRIPTIONAL REGULATORY PROTEIN GABR"/>
    <property type="match status" value="1"/>
</dbReference>
<name>A0ABT9U3F8_PAEHA</name>
<reference evidence="9 10" key="1">
    <citation type="submission" date="2023-07" db="EMBL/GenBank/DDBJ databases">
        <title>Sorghum-associated microbial communities from plants grown in Nebraska, USA.</title>
        <authorList>
            <person name="Schachtman D."/>
        </authorList>
    </citation>
    <scope>NUCLEOTIDE SEQUENCE [LARGE SCALE GENOMIC DNA]</scope>
    <source>
        <strain evidence="9 10">CC482</strain>
    </source>
</reference>
<evidence type="ECO:0000256" key="2">
    <source>
        <dbReference type="ARBA" id="ARBA00005384"/>
    </source>
</evidence>
<dbReference type="SUPFAM" id="SSF46785">
    <property type="entry name" value="Winged helix' DNA-binding domain"/>
    <property type="match status" value="1"/>
</dbReference>
<keyword evidence="4" id="KW-0663">Pyridoxal phosphate</keyword>
<proteinExistence type="inferred from homology"/>
<dbReference type="Gene3D" id="3.40.640.10">
    <property type="entry name" value="Type I PLP-dependent aspartate aminotransferase-like (Major domain)"/>
    <property type="match status" value="1"/>
</dbReference>
<keyword evidence="10" id="KW-1185">Reference proteome</keyword>
<dbReference type="InterPro" id="IPR051446">
    <property type="entry name" value="HTH_trans_reg/aminotransferase"/>
</dbReference>
<dbReference type="InterPro" id="IPR000524">
    <property type="entry name" value="Tscrpt_reg_HTH_GntR"/>
</dbReference>
<dbReference type="SUPFAM" id="SSF53383">
    <property type="entry name" value="PLP-dependent transferases"/>
    <property type="match status" value="1"/>
</dbReference>
<evidence type="ECO:0000256" key="4">
    <source>
        <dbReference type="ARBA" id="ARBA00022898"/>
    </source>
</evidence>
<dbReference type="PROSITE" id="PS50949">
    <property type="entry name" value="HTH_GNTR"/>
    <property type="match status" value="1"/>
</dbReference>
<dbReference type="CDD" id="cd00609">
    <property type="entry name" value="AAT_like"/>
    <property type="match status" value="1"/>
</dbReference>
<feature type="domain" description="HTH gntR-type" evidence="8">
    <location>
        <begin position="16"/>
        <end position="84"/>
    </location>
</feature>
<dbReference type="SMART" id="SM00345">
    <property type="entry name" value="HTH_GNTR"/>
    <property type="match status" value="1"/>
</dbReference>
<sequence length="477" mass="53927">MSMIAISPILDKQGNQPIYFQLYKYIRSQIEAGLLVEGVQLPAIRQLALHLGVSKNTIESAYQQLLSEGYIDSKQRGGYRVLPLEELVWPITEPDGTDNYMPATVTPKAPLSNVRYDFQYGDMDIERFPHEAWKSCLVDAVSRRSSDVLGYGHFQGDVELREEIARYVFESRGVHCKPEQIVVCAGTQHSVSMLCQILSLRERRIGMEEPGYSGVKTVLRNHGCSISPIKLEHDGIHVEGLYTEEVQVAYVTPSHQFPVGMVLPIHKRTRLLQWAIDCDGLLLEDDYDSEFRYYGQPVPALKALDTAEKVIYMGTLSKSFLPAARLSYLVLPSRLMASVQSKLASYSQPVSPIIQKAVTLFMKRGHFARHIRKMKRIYHGKHKAVTVAIQRWMGEFVEVIGDRSGLHLLLDVKGRDSAELLQLAERVDCRVYSPVHHWNNADDCPPGYIMIGFGGMEEAQLEDGIRRLSEAWFGCKS</sequence>
<dbReference type="GO" id="GO:0008483">
    <property type="term" value="F:transaminase activity"/>
    <property type="evidence" value="ECO:0007669"/>
    <property type="project" value="UniProtKB-KW"/>
</dbReference>
<evidence type="ECO:0000313" key="9">
    <source>
        <dbReference type="EMBL" id="MDQ0112824.1"/>
    </source>
</evidence>
<dbReference type="CDD" id="cd07377">
    <property type="entry name" value="WHTH_GntR"/>
    <property type="match status" value="1"/>
</dbReference>
<keyword evidence="5" id="KW-0805">Transcription regulation</keyword>
<evidence type="ECO:0000256" key="3">
    <source>
        <dbReference type="ARBA" id="ARBA00022576"/>
    </source>
</evidence>
<keyword evidence="7" id="KW-0804">Transcription</keyword>
<keyword evidence="3 9" id="KW-0808">Transferase</keyword>
<accession>A0ABT9U3F8</accession>
<dbReference type="InterPro" id="IPR036388">
    <property type="entry name" value="WH-like_DNA-bd_sf"/>
</dbReference>
<dbReference type="InterPro" id="IPR015421">
    <property type="entry name" value="PyrdxlP-dep_Trfase_major"/>
</dbReference>
<dbReference type="Gene3D" id="1.10.10.10">
    <property type="entry name" value="Winged helix-like DNA-binding domain superfamily/Winged helix DNA-binding domain"/>
    <property type="match status" value="1"/>
</dbReference>
<dbReference type="RefSeq" id="WP_307203749.1">
    <property type="nucleotide sequence ID" value="NZ_JAUSSU010000004.1"/>
</dbReference>
<protein>
    <submittedName>
        <fullName evidence="9">GntR family transcriptional regulator/MocR family aminotransferase</fullName>
    </submittedName>
</protein>
<comment type="similarity">
    <text evidence="2">In the C-terminal section; belongs to the class-I pyridoxal-phosphate-dependent aminotransferase family.</text>
</comment>
<gene>
    <name evidence="9" type="ORF">J2T15_002259</name>
</gene>
<dbReference type="Pfam" id="PF00392">
    <property type="entry name" value="GntR"/>
    <property type="match status" value="1"/>
</dbReference>
<keyword evidence="6" id="KW-0238">DNA-binding</keyword>
<comment type="cofactor">
    <cofactor evidence="1">
        <name>pyridoxal 5'-phosphate</name>
        <dbReference type="ChEBI" id="CHEBI:597326"/>
    </cofactor>
</comment>
<dbReference type="Pfam" id="PF00155">
    <property type="entry name" value="Aminotran_1_2"/>
    <property type="match status" value="1"/>
</dbReference>
<evidence type="ECO:0000313" key="10">
    <source>
        <dbReference type="Proteomes" id="UP001229346"/>
    </source>
</evidence>
<evidence type="ECO:0000256" key="7">
    <source>
        <dbReference type="ARBA" id="ARBA00023163"/>
    </source>
</evidence>